<organism evidence="5 6">
    <name type="scientific">Rattus norvegicus</name>
    <name type="common">Rat</name>
    <dbReference type="NCBI Taxonomy" id="10116"/>
    <lineage>
        <taxon>Eukaryota</taxon>
        <taxon>Metazoa</taxon>
        <taxon>Chordata</taxon>
        <taxon>Craniata</taxon>
        <taxon>Vertebrata</taxon>
        <taxon>Euteleostomi</taxon>
        <taxon>Mammalia</taxon>
        <taxon>Eutheria</taxon>
        <taxon>Euarchontoglires</taxon>
        <taxon>Glires</taxon>
        <taxon>Rodentia</taxon>
        <taxon>Myomorpha</taxon>
        <taxon>Muroidea</taxon>
        <taxon>Muridae</taxon>
        <taxon>Murinae</taxon>
        <taxon>Rattus</taxon>
    </lineage>
</organism>
<accession>A6KFP5</accession>
<dbReference type="Gene3D" id="3.40.630.10">
    <property type="entry name" value="Zn peptidases"/>
    <property type="match status" value="1"/>
</dbReference>
<evidence type="ECO:0000313" key="7">
    <source>
        <dbReference type="RGD" id="2394"/>
    </source>
</evidence>
<protein>
    <submittedName>
        <fullName evidence="5">Carboxypeptidase E, isoform CRA_a</fullName>
    </submittedName>
</protein>
<evidence type="ECO:0000313" key="5">
    <source>
        <dbReference type="EMBL" id="EDL75985.1"/>
    </source>
</evidence>
<dbReference type="GO" id="GO:0004181">
    <property type="term" value="F:metallocarboxypeptidase activity"/>
    <property type="evidence" value="ECO:0007669"/>
    <property type="project" value="InterPro"/>
</dbReference>
<dbReference type="PROSITE" id="PS52035">
    <property type="entry name" value="PEPTIDASE_M14"/>
    <property type="match status" value="1"/>
</dbReference>
<keyword evidence="5" id="KW-0378">Hydrolase</keyword>
<feature type="chain" id="PRO_5039885916" evidence="3">
    <location>
        <begin position="28"/>
        <end position="254"/>
    </location>
</feature>
<name>A6KFP5_RAT</name>
<dbReference type="Pfam" id="PF00246">
    <property type="entry name" value="Peptidase_M14"/>
    <property type="match status" value="1"/>
</dbReference>
<dbReference type="PANTHER" id="PTHR11532">
    <property type="entry name" value="PROTEASE M14 CARBOXYPEPTIDASE"/>
    <property type="match status" value="1"/>
</dbReference>
<feature type="domain" description="Peptidase M14" evidence="4">
    <location>
        <begin position="23"/>
        <end position="254"/>
    </location>
</feature>
<dbReference type="InterPro" id="IPR000834">
    <property type="entry name" value="Peptidase_M14"/>
</dbReference>
<evidence type="ECO:0000259" key="4">
    <source>
        <dbReference type="PROSITE" id="PS52035"/>
    </source>
</evidence>
<dbReference type="PROSITE" id="PS00132">
    <property type="entry name" value="CARBOXYPEPT_ZN_1"/>
    <property type="match status" value="1"/>
</dbReference>
<dbReference type="SMART" id="SM00631">
    <property type="entry name" value="Zn_pept"/>
    <property type="match status" value="1"/>
</dbReference>
<reference evidence="6" key="1">
    <citation type="submission" date="2005-09" db="EMBL/GenBank/DDBJ databases">
        <authorList>
            <person name="Mural R.J."/>
            <person name="Li P.W."/>
            <person name="Adams M.D."/>
            <person name="Amanatides P.G."/>
            <person name="Baden-Tillson H."/>
            <person name="Barnstead M."/>
            <person name="Chin S.H."/>
            <person name="Dew I."/>
            <person name="Evans C.A."/>
            <person name="Ferriera S."/>
            <person name="Flanigan M."/>
            <person name="Fosler C."/>
            <person name="Glodek A."/>
            <person name="Gu Z."/>
            <person name="Holt R.A."/>
            <person name="Jennings D."/>
            <person name="Kraft C.L."/>
            <person name="Lu F."/>
            <person name="Nguyen T."/>
            <person name="Nusskern D.R."/>
            <person name="Pfannkoch C.M."/>
            <person name="Sitter C."/>
            <person name="Sutton G.G."/>
            <person name="Venter J.C."/>
            <person name="Wang Z."/>
            <person name="Woodage T."/>
            <person name="Zheng X.H."/>
            <person name="Zhong F."/>
        </authorList>
    </citation>
    <scope>NUCLEOTIDE SEQUENCE [LARGE SCALE GENOMIC DNA]</scope>
    <source>
        <strain>BN</strain>
        <strain evidence="6">Sprague-Dawley</strain>
    </source>
</reference>
<dbReference type="SUPFAM" id="SSF53187">
    <property type="entry name" value="Zn-dependent exopeptidases"/>
    <property type="match status" value="1"/>
</dbReference>
<dbReference type="GO" id="GO:0006508">
    <property type="term" value="P:proteolysis"/>
    <property type="evidence" value="ECO:0007669"/>
    <property type="project" value="InterPro"/>
</dbReference>
<sequence>MAGRGGRVLLALCAALVAGGWLLAAEAQEPGAPALVSVWLQCTAISRIYTVGRSFEGRELLVIELSDNPGVHEPGEPEFKYIGNMHGNEAVGRELLIFLAQYLCNEYQRGNETIVNLIHSTRIHIMPSLNPDGFEKAASQPGELKDWFVGRSNAQGIDLNRNFPDLDRIVYVNEKEGGPNNHLLKNLKKIVDQNSKVARVRLSRGLSRSWGSMFQRHHHSERHRTAMNRFCWFLFSVFEIEFLSIASTVLELTL</sequence>
<dbReference type="EMBL" id="CH474045">
    <property type="protein sequence ID" value="EDL75985.1"/>
    <property type="molecule type" value="Genomic_DNA"/>
</dbReference>
<dbReference type="AlphaFoldDB" id="A6KFP5"/>
<comment type="similarity">
    <text evidence="1 2">Belongs to the peptidase M14 family.</text>
</comment>
<keyword evidence="5" id="KW-0121">Carboxypeptidase</keyword>
<dbReference type="PRINTS" id="PR00765">
    <property type="entry name" value="CRBOXYPTASEA"/>
</dbReference>
<proteinExistence type="inferred from homology"/>
<keyword evidence="5" id="KW-0645">Protease</keyword>
<dbReference type="Proteomes" id="UP000234681">
    <property type="component" value="Chromosome 16"/>
</dbReference>
<evidence type="ECO:0000256" key="1">
    <source>
        <dbReference type="ARBA" id="ARBA00005988"/>
    </source>
</evidence>
<dbReference type="GO" id="GO:0008270">
    <property type="term" value="F:zinc ion binding"/>
    <property type="evidence" value="ECO:0007669"/>
    <property type="project" value="InterPro"/>
</dbReference>
<gene>
    <name evidence="5 7" type="primary">Cpe</name>
    <name evidence="5" type="ORF">rCG_54673</name>
</gene>
<keyword evidence="3" id="KW-0732">Signal</keyword>
<comment type="caution">
    <text evidence="2">Lacks conserved residue(s) required for the propagation of feature annotation.</text>
</comment>
<dbReference type="InterPro" id="IPR057246">
    <property type="entry name" value="CARBOXYPEPT_ZN_1"/>
</dbReference>
<dbReference type="PANTHER" id="PTHR11532:SF92">
    <property type="entry name" value="CARBOXYPEPTIDASE E"/>
    <property type="match status" value="1"/>
</dbReference>
<dbReference type="InterPro" id="IPR050753">
    <property type="entry name" value="Peptidase_M14_domain"/>
</dbReference>
<dbReference type="RGD" id="2394">
    <property type="gene designation" value="Cpe"/>
</dbReference>
<feature type="signal peptide" evidence="3">
    <location>
        <begin position="1"/>
        <end position="27"/>
    </location>
</feature>
<evidence type="ECO:0000313" key="6">
    <source>
        <dbReference type="Proteomes" id="UP000234681"/>
    </source>
</evidence>
<evidence type="ECO:0000256" key="2">
    <source>
        <dbReference type="PROSITE-ProRule" id="PRU01379"/>
    </source>
</evidence>
<evidence type="ECO:0000256" key="3">
    <source>
        <dbReference type="SAM" id="SignalP"/>
    </source>
</evidence>